<dbReference type="Proteomes" id="UP000663891">
    <property type="component" value="Unassembled WGS sequence"/>
</dbReference>
<dbReference type="GO" id="GO:0003726">
    <property type="term" value="F:double-stranded RNA adenosine deaminase activity"/>
    <property type="evidence" value="ECO:0007669"/>
    <property type="project" value="TreeGrafter"/>
</dbReference>
<dbReference type="InterPro" id="IPR002466">
    <property type="entry name" value="A_deamin"/>
</dbReference>
<dbReference type="OrthoDB" id="416253at2759"/>
<dbReference type="SMART" id="SM00552">
    <property type="entry name" value="ADEAMc"/>
    <property type="match status" value="1"/>
</dbReference>
<dbReference type="AlphaFoldDB" id="A0A813PQ60"/>
<evidence type="ECO:0000259" key="4">
    <source>
        <dbReference type="PROSITE" id="PS50141"/>
    </source>
</evidence>
<dbReference type="PANTHER" id="PTHR10910:SF62">
    <property type="entry name" value="AT07585P-RELATED"/>
    <property type="match status" value="1"/>
</dbReference>
<dbReference type="SMART" id="SM00358">
    <property type="entry name" value="DSRM"/>
    <property type="match status" value="1"/>
</dbReference>
<feature type="domain" description="DRBM" evidence="3">
    <location>
        <begin position="511"/>
        <end position="576"/>
    </location>
</feature>
<dbReference type="Gene3D" id="3.30.160.20">
    <property type="match status" value="1"/>
</dbReference>
<dbReference type="SUPFAM" id="SSF54768">
    <property type="entry name" value="dsRNA-binding domain-like"/>
    <property type="match status" value="1"/>
</dbReference>
<name>A0A813PQ60_9BILA</name>
<evidence type="ECO:0000256" key="2">
    <source>
        <dbReference type="SAM" id="MobiDB-lite"/>
    </source>
</evidence>
<evidence type="ECO:0000259" key="3">
    <source>
        <dbReference type="PROSITE" id="PS50137"/>
    </source>
</evidence>
<feature type="region of interest" description="Disordered" evidence="2">
    <location>
        <begin position="377"/>
        <end position="488"/>
    </location>
</feature>
<comment type="caution">
    <text evidence="5">The sequence shown here is derived from an EMBL/GenBank/DDBJ whole genome shotgun (WGS) entry which is preliminary data.</text>
</comment>
<keyword evidence="1" id="KW-0694">RNA-binding</keyword>
<dbReference type="EMBL" id="CAJNON010000007">
    <property type="protein sequence ID" value="CAF0756131.1"/>
    <property type="molecule type" value="Genomic_DNA"/>
</dbReference>
<feature type="region of interest" description="Disordered" evidence="2">
    <location>
        <begin position="1"/>
        <end position="60"/>
    </location>
</feature>
<dbReference type="PANTHER" id="PTHR10910">
    <property type="entry name" value="EUKARYOTE SPECIFIC DSRNA BINDING PROTEIN"/>
    <property type="match status" value="1"/>
</dbReference>
<gene>
    <name evidence="5" type="ORF">VCS650_LOCUS1537</name>
</gene>
<dbReference type="Pfam" id="PF02137">
    <property type="entry name" value="A_deamin"/>
    <property type="match status" value="2"/>
</dbReference>
<dbReference type="Pfam" id="PF00035">
    <property type="entry name" value="dsrm"/>
    <property type="match status" value="1"/>
</dbReference>
<accession>A0A813PQ60</accession>
<dbReference type="GO" id="GO:0008251">
    <property type="term" value="F:tRNA-specific adenosine deaminase activity"/>
    <property type="evidence" value="ECO:0007669"/>
    <property type="project" value="TreeGrafter"/>
</dbReference>
<organism evidence="5 6">
    <name type="scientific">Adineta steineri</name>
    <dbReference type="NCBI Taxonomy" id="433720"/>
    <lineage>
        <taxon>Eukaryota</taxon>
        <taxon>Metazoa</taxon>
        <taxon>Spiralia</taxon>
        <taxon>Gnathifera</taxon>
        <taxon>Rotifera</taxon>
        <taxon>Eurotatoria</taxon>
        <taxon>Bdelloidea</taxon>
        <taxon>Adinetida</taxon>
        <taxon>Adinetidae</taxon>
        <taxon>Adineta</taxon>
    </lineage>
</organism>
<evidence type="ECO:0000313" key="5">
    <source>
        <dbReference type="EMBL" id="CAF0756131.1"/>
    </source>
</evidence>
<feature type="compositionally biased region" description="Polar residues" evidence="2">
    <location>
        <begin position="7"/>
        <end position="23"/>
    </location>
</feature>
<evidence type="ECO:0000256" key="1">
    <source>
        <dbReference type="PROSITE-ProRule" id="PRU00266"/>
    </source>
</evidence>
<protein>
    <submittedName>
        <fullName evidence="5">Uncharacterized protein</fullName>
    </submittedName>
</protein>
<feature type="domain" description="A to I editase" evidence="4">
    <location>
        <begin position="636"/>
        <end position="942"/>
    </location>
</feature>
<dbReference type="GO" id="GO:0003725">
    <property type="term" value="F:double-stranded RNA binding"/>
    <property type="evidence" value="ECO:0007669"/>
    <property type="project" value="TreeGrafter"/>
</dbReference>
<dbReference type="PROSITE" id="PS50141">
    <property type="entry name" value="A_DEAMIN_EDITASE"/>
    <property type="match status" value="1"/>
</dbReference>
<dbReference type="GO" id="GO:0005737">
    <property type="term" value="C:cytoplasm"/>
    <property type="evidence" value="ECO:0007669"/>
    <property type="project" value="TreeGrafter"/>
</dbReference>
<dbReference type="InterPro" id="IPR014720">
    <property type="entry name" value="dsRBD_dom"/>
</dbReference>
<feature type="region of interest" description="Disordered" evidence="2">
    <location>
        <begin position="232"/>
        <end position="267"/>
    </location>
</feature>
<feature type="compositionally biased region" description="Polar residues" evidence="2">
    <location>
        <begin position="162"/>
        <end position="178"/>
    </location>
</feature>
<dbReference type="GO" id="GO:0006382">
    <property type="term" value="P:adenosine to inosine editing"/>
    <property type="evidence" value="ECO:0007669"/>
    <property type="project" value="TreeGrafter"/>
</dbReference>
<feature type="compositionally biased region" description="Low complexity" evidence="2">
    <location>
        <begin position="191"/>
        <end position="202"/>
    </location>
</feature>
<dbReference type="GO" id="GO:0006396">
    <property type="term" value="P:RNA processing"/>
    <property type="evidence" value="ECO:0007669"/>
    <property type="project" value="InterPro"/>
</dbReference>
<feature type="compositionally biased region" description="Low complexity" evidence="2">
    <location>
        <begin position="444"/>
        <end position="455"/>
    </location>
</feature>
<sequence>MAEIETVQENSSIVDVVPNNKNPDTNEKISDQNSQPKIETTSTSNNNFESIKPSNDIPRNHSTHNNSFNDMTNGMPRLSAYNMQPRYHPNSNRFRPQLNYSHRNPTSPSLYFPPQMHQLTTQAEIAAFTPPLMSLQFPEQQPSINQRNYYTPRPYTRHHSNKQTSSAIQNKSETTVTQPEYYVDNFAPNFSDKPSSSTNNDNNKSKTKHVTFQEPEKANELLTNVSNNVSFSPSLANNSVHSSSTSDKPSSSTNNDNNKSKTKHVTFQEPEKANELLTNVSNNVSFSPSLANNSVHSSSTWSSPVPPMHYPPYHLNQYPYHNQRYPYNPSYPQYPNMMMNQTYIDPHYNMNMMPTYPSWQPRLYDPTQQQSHVPYPFQQKQLYDPKKPKTSTTSESHNTPKVIRSITPKNKKKTKQTNNNDDSIVSTSEPIPHPITILRKPSTDTEITTPSTSTENKSFFPSAEKEEEEQQPTITPVEDHSNVPSIDNQSESNTVISLTTHELLSILQSANCISTLNEYAQQKKFTINYEFSSISPSLFTCIISINNRQFPASSSCPSKIEAQKLACDQALRILYRELNTNEQSLPDLSNIHDYIALRSLSKFQDLNVNELLLGRKTLACILMVTNGQFDQACVISIGTGNGCLAETNLTYADDGTALHDCHAEILARRGLIRYLFEQIKQSKDSKSSIFQYNTTINKYELHENITFHMYISSLPCGNASLELSTNSIRYKQGQKEGTILASTDTTIKYPIKSCSDKICRWNILGIQGGLLVNLLTKPIYLNTITLACETTFNRNQVKYSLCERLNEHCHLLPTPFVFHLPDIDCPKTKTFQQERQVAKLQTSAFAWNITQSDRNELLEPMTGKLKNDRSISSLSKQNLFKDFTNFIQTNDNSLSYTTYQQAKQLNKTYVKVKELISTAFQNVSSDTNNISWLSKSDQLEQFSIQ</sequence>
<dbReference type="GO" id="GO:0005730">
    <property type="term" value="C:nucleolus"/>
    <property type="evidence" value="ECO:0007669"/>
    <property type="project" value="TreeGrafter"/>
</dbReference>
<feature type="compositionally biased region" description="Polar residues" evidence="2">
    <location>
        <begin position="390"/>
        <end position="399"/>
    </location>
</feature>
<proteinExistence type="predicted"/>
<feature type="compositionally biased region" description="Polar residues" evidence="2">
    <location>
        <begin position="31"/>
        <end position="53"/>
    </location>
</feature>
<feature type="region of interest" description="Disordered" evidence="2">
    <location>
        <begin position="145"/>
        <end position="210"/>
    </location>
</feature>
<dbReference type="PROSITE" id="PS50137">
    <property type="entry name" value="DS_RBD"/>
    <property type="match status" value="1"/>
</dbReference>
<feature type="compositionally biased region" description="Low complexity" evidence="2">
    <location>
        <begin position="242"/>
        <end position="257"/>
    </location>
</feature>
<feature type="compositionally biased region" description="Polar residues" evidence="2">
    <location>
        <begin position="232"/>
        <end position="241"/>
    </location>
</feature>
<evidence type="ECO:0000313" key="6">
    <source>
        <dbReference type="Proteomes" id="UP000663891"/>
    </source>
</evidence>
<reference evidence="5" key="1">
    <citation type="submission" date="2021-02" db="EMBL/GenBank/DDBJ databases">
        <authorList>
            <person name="Nowell W R."/>
        </authorList>
    </citation>
    <scope>NUCLEOTIDE SEQUENCE</scope>
</reference>